<feature type="domain" description="SGNH hydrolase-type esterase" evidence="1">
    <location>
        <begin position="31"/>
        <end position="208"/>
    </location>
</feature>
<dbReference type="Proteomes" id="UP001429564">
    <property type="component" value="Unassembled WGS sequence"/>
</dbReference>
<reference evidence="2 3" key="1">
    <citation type="submission" date="2018-05" db="EMBL/GenBank/DDBJ databases">
        <authorList>
            <person name="Zhang Y.-J."/>
        </authorList>
    </citation>
    <scope>NUCLEOTIDE SEQUENCE [LARGE SCALE GENOMIC DNA]</scope>
    <source>
        <strain evidence="2 3">CY04</strain>
    </source>
</reference>
<dbReference type="Gene3D" id="3.40.50.1110">
    <property type="entry name" value="SGNH hydrolase"/>
    <property type="match status" value="1"/>
</dbReference>
<gene>
    <name evidence="2" type="ORF">DL239_16030</name>
</gene>
<dbReference type="SUPFAM" id="SSF52266">
    <property type="entry name" value="SGNH hydrolase"/>
    <property type="match status" value="1"/>
</dbReference>
<dbReference type="InterPro" id="IPR013830">
    <property type="entry name" value="SGNH_hydro"/>
</dbReference>
<evidence type="ECO:0000313" key="3">
    <source>
        <dbReference type="Proteomes" id="UP001429564"/>
    </source>
</evidence>
<dbReference type="Pfam" id="PF13472">
    <property type="entry name" value="Lipase_GDSL_2"/>
    <property type="match status" value="1"/>
</dbReference>
<dbReference type="RefSeq" id="WP_167685107.1">
    <property type="nucleotide sequence ID" value="NZ_QHLQ01000018.1"/>
</dbReference>
<dbReference type="GO" id="GO:0016787">
    <property type="term" value="F:hydrolase activity"/>
    <property type="evidence" value="ECO:0007669"/>
    <property type="project" value="UniProtKB-KW"/>
</dbReference>
<dbReference type="InterPro" id="IPR036514">
    <property type="entry name" value="SGNH_hydro_sf"/>
</dbReference>
<organism evidence="2 3">
    <name type="scientific">Parasedimentitalea denitrificans</name>
    <dbReference type="NCBI Taxonomy" id="2211118"/>
    <lineage>
        <taxon>Bacteria</taxon>
        <taxon>Pseudomonadati</taxon>
        <taxon>Pseudomonadota</taxon>
        <taxon>Alphaproteobacteria</taxon>
        <taxon>Rhodobacterales</taxon>
        <taxon>Paracoccaceae</taxon>
        <taxon>Parasedimentitalea</taxon>
    </lineage>
</organism>
<accession>A0ABX0WAM9</accession>
<sequence>MRIFIHLLAVTALLTGCADTTPKDQPTRILAMGDSLMAWNNISSQSIPNTVAKTLDEPVVDRSVSAARIIYRLPISGSAGLNIGKQYQTGEWDWIIVNGGGNDLLLGCGCMACDRKLDKLVTDDGTTGAIPGMVSELRKTGAKVIYVGYLRSPGVGSPIEHCRYEGDILEQRVARMADLDAGVYFLSLRDLVPHGDRSYHTLDMIHPSIKASTAIGNKIAQIIQSE</sequence>
<keyword evidence="3" id="KW-1185">Reference proteome</keyword>
<evidence type="ECO:0000313" key="2">
    <source>
        <dbReference type="EMBL" id="NIZ62481.1"/>
    </source>
</evidence>
<proteinExistence type="predicted"/>
<dbReference type="EMBL" id="QHLQ01000018">
    <property type="protein sequence ID" value="NIZ62481.1"/>
    <property type="molecule type" value="Genomic_DNA"/>
</dbReference>
<name>A0ABX0WAM9_9RHOB</name>
<evidence type="ECO:0000259" key="1">
    <source>
        <dbReference type="Pfam" id="PF13472"/>
    </source>
</evidence>
<dbReference type="CDD" id="cd00229">
    <property type="entry name" value="SGNH_hydrolase"/>
    <property type="match status" value="1"/>
</dbReference>
<protein>
    <submittedName>
        <fullName evidence="2">SGNH/GDSL hydrolase family protein</fullName>
    </submittedName>
</protein>
<dbReference type="PROSITE" id="PS51257">
    <property type="entry name" value="PROKAR_LIPOPROTEIN"/>
    <property type="match status" value="1"/>
</dbReference>
<keyword evidence="2" id="KW-0378">Hydrolase</keyword>
<comment type="caution">
    <text evidence="2">The sequence shown here is derived from an EMBL/GenBank/DDBJ whole genome shotgun (WGS) entry which is preliminary data.</text>
</comment>